<gene>
    <name evidence="4" type="ORF">ACFSOY_08560</name>
</gene>
<evidence type="ECO:0000313" key="5">
    <source>
        <dbReference type="Proteomes" id="UP001597343"/>
    </source>
</evidence>
<keyword evidence="2" id="KW-0503">Monooxygenase</keyword>
<keyword evidence="5" id="KW-1185">Reference proteome</keyword>
<protein>
    <submittedName>
        <fullName evidence="4">MupA/Atu3671 family FMN-dependent luciferase-like monooxygenase</fullName>
    </submittedName>
</protein>
<dbReference type="PANTHER" id="PTHR30137:SF8">
    <property type="entry name" value="BLR5498 PROTEIN"/>
    <property type="match status" value="1"/>
</dbReference>
<dbReference type="Gene3D" id="3.20.20.30">
    <property type="entry name" value="Luciferase-like domain"/>
    <property type="match status" value="1"/>
</dbReference>
<dbReference type="EMBL" id="JBHUIO010000005">
    <property type="protein sequence ID" value="MFD2170047.1"/>
    <property type="molecule type" value="Genomic_DNA"/>
</dbReference>
<evidence type="ECO:0000256" key="1">
    <source>
        <dbReference type="ARBA" id="ARBA00023002"/>
    </source>
</evidence>
<organism evidence="4 5">
    <name type="scientific">Tumebacillus lipolyticus</name>
    <dbReference type="NCBI Taxonomy" id="1280370"/>
    <lineage>
        <taxon>Bacteria</taxon>
        <taxon>Bacillati</taxon>
        <taxon>Bacillota</taxon>
        <taxon>Bacilli</taxon>
        <taxon>Bacillales</taxon>
        <taxon>Alicyclobacillaceae</taxon>
        <taxon>Tumebacillus</taxon>
    </lineage>
</organism>
<keyword evidence="1" id="KW-0560">Oxidoreductase</keyword>
<evidence type="ECO:0000259" key="3">
    <source>
        <dbReference type="Pfam" id="PF00296"/>
    </source>
</evidence>
<dbReference type="RefSeq" id="WP_386045673.1">
    <property type="nucleotide sequence ID" value="NZ_JBHUIO010000005.1"/>
</dbReference>
<dbReference type="PANTHER" id="PTHR30137">
    <property type="entry name" value="LUCIFERASE-LIKE MONOOXYGENASE"/>
    <property type="match status" value="1"/>
</dbReference>
<dbReference type="InterPro" id="IPR011251">
    <property type="entry name" value="Luciferase-like_dom"/>
</dbReference>
<sequence>MDFSIFFFSSNGTTSEEDKYRLIKEVARYADQHDFTGIWTPERHFDAFGGLYPNPSTISAALAMITDRIKLRAGSVVMPLQDPLRVAEEWAVVDNLSGGRVQLAFASGWHVNDFVLKQENFADRHAALQTGIETFHQLWAGESVIRHNGQGEPIEVKTYPLPIQPKVEMWLTCQADESFITAGEMGMNVLTNFTGKRIEDLARKVRLYQRARQRVGFDAETGKITLMMHTFVGAEEDVVREKVTKAYTDYLTNNLNLQTKHFEAAGSSDEEQESLIAHAVDRLFDSNGLVGTPETCEEIVERFQSIGVNEIACLIDFGIGTEDILANLPMLNELRKKYQD</sequence>
<comment type="caution">
    <text evidence="4">The sequence shown here is derived from an EMBL/GenBank/DDBJ whole genome shotgun (WGS) entry which is preliminary data.</text>
</comment>
<dbReference type="Proteomes" id="UP001597343">
    <property type="component" value="Unassembled WGS sequence"/>
</dbReference>
<dbReference type="NCBIfam" id="TIGR04020">
    <property type="entry name" value="seco_metab_LLM"/>
    <property type="match status" value="1"/>
</dbReference>
<evidence type="ECO:0000256" key="2">
    <source>
        <dbReference type="ARBA" id="ARBA00023033"/>
    </source>
</evidence>
<feature type="domain" description="Luciferase-like" evidence="3">
    <location>
        <begin position="1"/>
        <end position="309"/>
    </location>
</feature>
<dbReference type="Pfam" id="PF00296">
    <property type="entry name" value="Bac_luciferase"/>
    <property type="match status" value="1"/>
</dbReference>
<proteinExistence type="predicted"/>
<dbReference type="InterPro" id="IPR024011">
    <property type="entry name" value="Biosynth_lucif-like_mOase_dom"/>
</dbReference>
<name>A0ABW4ZVW7_9BACL</name>
<accession>A0ABW4ZVW7</accession>
<dbReference type="InterPro" id="IPR036661">
    <property type="entry name" value="Luciferase-like_sf"/>
</dbReference>
<reference evidence="5" key="1">
    <citation type="journal article" date="2019" name="Int. J. Syst. Evol. Microbiol.">
        <title>The Global Catalogue of Microorganisms (GCM) 10K type strain sequencing project: providing services to taxonomists for standard genome sequencing and annotation.</title>
        <authorList>
            <consortium name="The Broad Institute Genomics Platform"/>
            <consortium name="The Broad Institute Genome Sequencing Center for Infectious Disease"/>
            <person name="Wu L."/>
            <person name="Ma J."/>
        </authorList>
    </citation>
    <scope>NUCLEOTIDE SEQUENCE [LARGE SCALE GENOMIC DNA]</scope>
    <source>
        <strain evidence="5">CGMCC 1.13574</strain>
    </source>
</reference>
<dbReference type="SUPFAM" id="SSF51679">
    <property type="entry name" value="Bacterial luciferase-like"/>
    <property type="match status" value="1"/>
</dbReference>
<evidence type="ECO:0000313" key="4">
    <source>
        <dbReference type="EMBL" id="MFD2170047.1"/>
    </source>
</evidence>
<dbReference type="InterPro" id="IPR050766">
    <property type="entry name" value="Bact_Lucif_Oxidored"/>
</dbReference>